<reference evidence="2" key="1">
    <citation type="journal article" date="2022" name="bioRxiv">
        <title>Sequencing and chromosome-scale assembly of the giantPleurodeles waltlgenome.</title>
        <authorList>
            <person name="Brown T."/>
            <person name="Elewa A."/>
            <person name="Iarovenko S."/>
            <person name="Subramanian E."/>
            <person name="Araus A.J."/>
            <person name="Petzold A."/>
            <person name="Susuki M."/>
            <person name="Suzuki K.-i.T."/>
            <person name="Hayashi T."/>
            <person name="Toyoda A."/>
            <person name="Oliveira C."/>
            <person name="Osipova E."/>
            <person name="Leigh N.D."/>
            <person name="Simon A."/>
            <person name="Yun M.H."/>
        </authorList>
    </citation>
    <scope>NUCLEOTIDE SEQUENCE</scope>
    <source>
        <strain evidence="2">20211129_DDA</strain>
        <tissue evidence="2">Liver</tissue>
    </source>
</reference>
<keyword evidence="3" id="KW-1185">Reference proteome</keyword>
<name>A0AAV7WY37_PLEWA</name>
<dbReference type="EMBL" id="JANPWB010000001">
    <property type="protein sequence ID" value="KAJ1217607.1"/>
    <property type="molecule type" value="Genomic_DNA"/>
</dbReference>
<evidence type="ECO:0000313" key="2">
    <source>
        <dbReference type="EMBL" id="KAJ1217607.1"/>
    </source>
</evidence>
<feature type="compositionally biased region" description="Basic and acidic residues" evidence="1">
    <location>
        <begin position="72"/>
        <end position="94"/>
    </location>
</feature>
<protein>
    <submittedName>
        <fullName evidence="2">Uncharacterized protein</fullName>
    </submittedName>
</protein>
<gene>
    <name evidence="2" type="ORF">NDU88_005200</name>
</gene>
<sequence>MFWDATVKKQSFSQGLQSLKVQVGELIFGDCNRADDPTGRDTGPGPIEACPRCTLKGILCLRQDAWVENLEEEARRGRRGERDAEADSEERGRGDDEETRSAIQGTANAEQRLGESGERKQNAEDVHESQSRG</sequence>
<dbReference type="AlphaFoldDB" id="A0AAV7WY37"/>
<accession>A0AAV7WY37</accession>
<evidence type="ECO:0000256" key="1">
    <source>
        <dbReference type="SAM" id="MobiDB-lite"/>
    </source>
</evidence>
<evidence type="ECO:0000313" key="3">
    <source>
        <dbReference type="Proteomes" id="UP001066276"/>
    </source>
</evidence>
<dbReference type="Proteomes" id="UP001066276">
    <property type="component" value="Chromosome 1_1"/>
</dbReference>
<comment type="caution">
    <text evidence="2">The sequence shown here is derived from an EMBL/GenBank/DDBJ whole genome shotgun (WGS) entry which is preliminary data.</text>
</comment>
<proteinExistence type="predicted"/>
<feature type="compositionally biased region" description="Basic and acidic residues" evidence="1">
    <location>
        <begin position="112"/>
        <end position="133"/>
    </location>
</feature>
<feature type="region of interest" description="Disordered" evidence="1">
    <location>
        <begin position="71"/>
        <end position="133"/>
    </location>
</feature>
<organism evidence="2 3">
    <name type="scientific">Pleurodeles waltl</name>
    <name type="common">Iberian ribbed newt</name>
    <dbReference type="NCBI Taxonomy" id="8319"/>
    <lineage>
        <taxon>Eukaryota</taxon>
        <taxon>Metazoa</taxon>
        <taxon>Chordata</taxon>
        <taxon>Craniata</taxon>
        <taxon>Vertebrata</taxon>
        <taxon>Euteleostomi</taxon>
        <taxon>Amphibia</taxon>
        <taxon>Batrachia</taxon>
        <taxon>Caudata</taxon>
        <taxon>Salamandroidea</taxon>
        <taxon>Salamandridae</taxon>
        <taxon>Pleurodelinae</taxon>
        <taxon>Pleurodeles</taxon>
    </lineage>
</organism>